<keyword evidence="3 5" id="KW-1133">Transmembrane helix</keyword>
<evidence type="ECO:0000259" key="6">
    <source>
        <dbReference type="Pfam" id="PF04116"/>
    </source>
</evidence>
<evidence type="ECO:0000256" key="5">
    <source>
        <dbReference type="SAM" id="Phobius"/>
    </source>
</evidence>
<dbReference type="AlphaFoldDB" id="A0A382DJU6"/>
<sequence>MASLNDQHLIGHKPKERIEIPPLYSWPPRPVAAVRWLMFDLHFPWGFFFIFLSVFSWKFLSPTHETLRSLNLSWMAMVWLRNAVLLSSVAGTIHWVLYIRRFQKNEYKFDERWLQKNSRKFFRGDQVIDNIFWSLFSGVTVWSLFETLTLWMWASGRISKVNWGSDTVYLSFMLVAFFLLSGVHFWLIHSLLHWRPLYKYVHRLHHRNVTPGPWSGISMHPVEHILYFSFFLVWWVLPVHPLLILLTGLYKGIEPTVSHSGFQKITIGKKLKIEAGDFFHQLHHGLFEVNYGNNLVPLDALFGNWHDGESSKSLKDE</sequence>
<feature type="domain" description="Fatty acid hydroxylase" evidence="6">
    <location>
        <begin position="175"/>
        <end position="303"/>
    </location>
</feature>
<organism evidence="7">
    <name type="scientific">marine metagenome</name>
    <dbReference type="NCBI Taxonomy" id="408172"/>
    <lineage>
        <taxon>unclassified sequences</taxon>
        <taxon>metagenomes</taxon>
        <taxon>ecological metagenomes</taxon>
    </lineage>
</organism>
<protein>
    <recommendedName>
        <fullName evidence="6">Fatty acid hydroxylase domain-containing protein</fullName>
    </recommendedName>
</protein>
<evidence type="ECO:0000313" key="7">
    <source>
        <dbReference type="EMBL" id="SVB37981.1"/>
    </source>
</evidence>
<name>A0A382DJU6_9ZZZZ</name>
<accession>A0A382DJU6</accession>
<comment type="subcellular location">
    <subcellularLocation>
        <location evidence="1">Membrane</location>
    </subcellularLocation>
</comment>
<evidence type="ECO:0000256" key="3">
    <source>
        <dbReference type="ARBA" id="ARBA00022989"/>
    </source>
</evidence>
<gene>
    <name evidence="7" type="ORF">METZ01_LOCUS190835</name>
</gene>
<reference evidence="7" key="1">
    <citation type="submission" date="2018-05" db="EMBL/GenBank/DDBJ databases">
        <authorList>
            <person name="Lanie J.A."/>
            <person name="Ng W.-L."/>
            <person name="Kazmierczak K.M."/>
            <person name="Andrzejewski T.M."/>
            <person name="Davidsen T.M."/>
            <person name="Wayne K.J."/>
            <person name="Tettelin H."/>
            <person name="Glass J.I."/>
            <person name="Rusch D."/>
            <person name="Podicherti R."/>
            <person name="Tsui H.-C.T."/>
            <person name="Winkler M.E."/>
        </authorList>
    </citation>
    <scope>NUCLEOTIDE SEQUENCE</scope>
</reference>
<feature type="transmembrane region" description="Helical" evidence="5">
    <location>
        <begin position="167"/>
        <end position="188"/>
    </location>
</feature>
<dbReference type="InterPro" id="IPR050307">
    <property type="entry name" value="Sterol_Desaturase_Related"/>
</dbReference>
<dbReference type="GO" id="GO:0016491">
    <property type="term" value="F:oxidoreductase activity"/>
    <property type="evidence" value="ECO:0007669"/>
    <property type="project" value="InterPro"/>
</dbReference>
<proteinExistence type="predicted"/>
<keyword evidence="2 5" id="KW-0812">Transmembrane</keyword>
<evidence type="ECO:0000256" key="2">
    <source>
        <dbReference type="ARBA" id="ARBA00022692"/>
    </source>
</evidence>
<dbReference type="InterPro" id="IPR006694">
    <property type="entry name" value="Fatty_acid_hydroxylase"/>
</dbReference>
<dbReference type="GO" id="GO:0005506">
    <property type="term" value="F:iron ion binding"/>
    <property type="evidence" value="ECO:0007669"/>
    <property type="project" value="InterPro"/>
</dbReference>
<feature type="transmembrane region" description="Helical" evidence="5">
    <location>
        <begin position="225"/>
        <end position="250"/>
    </location>
</feature>
<evidence type="ECO:0000256" key="1">
    <source>
        <dbReference type="ARBA" id="ARBA00004370"/>
    </source>
</evidence>
<dbReference type="Pfam" id="PF04116">
    <property type="entry name" value="FA_hydroxylase"/>
    <property type="match status" value="1"/>
</dbReference>
<evidence type="ECO:0000256" key="4">
    <source>
        <dbReference type="ARBA" id="ARBA00023136"/>
    </source>
</evidence>
<dbReference type="PANTHER" id="PTHR11863">
    <property type="entry name" value="STEROL DESATURASE"/>
    <property type="match status" value="1"/>
</dbReference>
<keyword evidence="4 5" id="KW-0472">Membrane</keyword>
<feature type="transmembrane region" description="Helical" evidence="5">
    <location>
        <begin position="43"/>
        <end position="60"/>
    </location>
</feature>
<feature type="transmembrane region" description="Helical" evidence="5">
    <location>
        <begin position="131"/>
        <end position="155"/>
    </location>
</feature>
<dbReference type="EMBL" id="UINC01039461">
    <property type="protein sequence ID" value="SVB37981.1"/>
    <property type="molecule type" value="Genomic_DNA"/>
</dbReference>
<feature type="transmembrane region" description="Helical" evidence="5">
    <location>
        <begin position="72"/>
        <end position="97"/>
    </location>
</feature>
<dbReference type="GO" id="GO:0008610">
    <property type="term" value="P:lipid biosynthetic process"/>
    <property type="evidence" value="ECO:0007669"/>
    <property type="project" value="InterPro"/>
</dbReference>
<dbReference type="GO" id="GO:0016020">
    <property type="term" value="C:membrane"/>
    <property type="evidence" value="ECO:0007669"/>
    <property type="project" value="UniProtKB-SubCell"/>
</dbReference>